<feature type="domain" description="Integrase catalytic" evidence="2">
    <location>
        <begin position="53"/>
        <end position="211"/>
    </location>
</feature>
<feature type="non-terminal residue" evidence="4">
    <location>
        <position position="211"/>
    </location>
</feature>
<dbReference type="Pfam" id="PF00665">
    <property type="entry name" value="rve"/>
    <property type="match status" value="1"/>
</dbReference>
<dbReference type="InterPro" id="IPR012337">
    <property type="entry name" value="RNaseH-like_sf"/>
</dbReference>
<proteinExistence type="predicted"/>
<dbReference type="Gene3D" id="1.10.340.70">
    <property type="match status" value="1"/>
</dbReference>
<organism evidence="3 4">
    <name type="scientific">Notechis scutatus</name>
    <name type="common">mainland tiger snake</name>
    <dbReference type="NCBI Taxonomy" id="8663"/>
    <lineage>
        <taxon>Eukaryota</taxon>
        <taxon>Metazoa</taxon>
        <taxon>Chordata</taxon>
        <taxon>Craniata</taxon>
        <taxon>Vertebrata</taxon>
        <taxon>Euteleostomi</taxon>
        <taxon>Lepidosauria</taxon>
        <taxon>Squamata</taxon>
        <taxon>Bifurcata</taxon>
        <taxon>Unidentata</taxon>
        <taxon>Episquamata</taxon>
        <taxon>Toxicofera</taxon>
        <taxon>Serpentes</taxon>
        <taxon>Colubroidea</taxon>
        <taxon>Elapidae</taxon>
        <taxon>Hydrophiinae</taxon>
        <taxon>Notechis</taxon>
    </lineage>
</organism>
<dbReference type="GeneID" id="113418666"/>
<dbReference type="InterPro" id="IPR050951">
    <property type="entry name" value="Retrovirus_Pol_polyprotein"/>
</dbReference>
<dbReference type="GO" id="GO:0003676">
    <property type="term" value="F:nucleic acid binding"/>
    <property type="evidence" value="ECO:0007669"/>
    <property type="project" value="InterPro"/>
</dbReference>
<evidence type="ECO:0000256" key="1">
    <source>
        <dbReference type="ARBA" id="ARBA00039658"/>
    </source>
</evidence>
<name>A0A6J1V0R7_9SAUR</name>
<protein>
    <recommendedName>
        <fullName evidence="1">Gypsy retrotransposon integrase-like protein 1</fullName>
    </recommendedName>
</protein>
<dbReference type="SUPFAM" id="SSF53098">
    <property type="entry name" value="Ribonuclease H-like"/>
    <property type="match status" value="1"/>
</dbReference>
<accession>A0A6J1V0R7</accession>
<dbReference type="Gene3D" id="3.30.420.10">
    <property type="entry name" value="Ribonuclease H-like superfamily/Ribonuclease H"/>
    <property type="match status" value="1"/>
</dbReference>
<dbReference type="Pfam" id="PF17921">
    <property type="entry name" value="Integrase_H2C2"/>
    <property type="match status" value="1"/>
</dbReference>
<gene>
    <name evidence="4" type="primary">LOC113418666</name>
</gene>
<dbReference type="KEGG" id="nss:113418666"/>
<keyword evidence="3" id="KW-1185">Reference proteome</keyword>
<sequence length="211" mass="23200">EGHPGMVRMKALARSYVWWPGLDAQIASWVNACQACQATRAAPPIAPPTRWEDAGAPWARLHIDLAGPMLGKTFLVVVDSFSKWTEVAMLSSTTTQAITRVLTRLFATHGLPDTLVSDNGPQFSSNEFAIFTANLGIRHTLTAPFHPASNGMTERAVRSAKEVLAKLRQADWHSKLSTYLLTQHATPCPTTNKSPAELLMGRRLRTTLDRL</sequence>
<dbReference type="PANTHER" id="PTHR37984">
    <property type="entry name" value="PROTEIN CBG26694"/>
    <property type="match status" value="1"/>
</dbReference>
<dbReference type="InterPro" id="IPR041588">
    <property type="entry name" value="Integrase_H2C2"/>
</dbReference>
<dbReference type="PANTHER" id="PTHR37984:SF12">
    <property type="entry name" value="RIBONUCLEASE H"/>
    <property type="match status" value="1"/>
</dbReference>
<reference evidence="4" key="1">
    <citation type="submission" date="2025-08" db="UniProtKB">
        <authorList>
            <consortium name="RefSeq"/>
        </authorList>
    </citation>
    <scope>IDENTIFICATION</scope>
</reference>
<feature type="non-terminal residue" evidence="4">
    <location>
        <position position="1"/>
    </location>
</feature>
<evidence type="ECO:0000313" key="3">
    <source>
        <dbReference type="Proteomes" id="UP000504612"/>
    </source>
</evidence>
<dbReference type="InterPro" id="IPR001584">
    <property type="entry name" value="Integrase_cat-core"/>
</dbReference>
<dbReference type="Proteomes" id="UP000504612">
    <property type="component" value="Unplaced"/>
</dbReference>
<dbReference type="PROSITE" id="PS50994">
    <property type="entry name" value="INTEGRASE"/>
    <property type="match status" value="1"/>
</dbReference>
<dbReference type="FunFam" id="3.30.420.10:FF:000063">
    <property type="entry name" value="Retrovirus-related Pol polyprotein from transposon 297-like Protein"/>
    <property type="match status" value="1"/>
</dbReference>
<dbReference type="AlphaFoldDB" id="A0A6J1V0R7"/>
<evidence type="ECO:0000259" key="2">
    <source>
        <dbReference type="PROSITE" id="PS50994"/>
    </source>
</evidence>
<dbReference type="RefSeq" id="XP_026533449.1">
    <property type="nucleotide sequence ID" value="XM_026677664.1"/>
</dbReference>
<evidence type="ECO:0000313" key="4">
    <source>
        <dbReference type="RefSeq" id="XP_026533449.1"/>
    </source>
</evidence>
<dbReference type="GO" id="GO:0015074">
    <property type="term" value="P:DNA integration"/>
    <property type="evidence" value="ECO:0007669"/>
    <property type="project" value="InterPro"/>
</dbReference>
<dbReference type="InterPro" id="IPR036397">
    <property type="entry name" value="RNaseH_sf"/>
</dbReference>